<dbReference type="RefSeq" id="WP_122913114.1">
    <property type="nucleotide sequence ID" value="NZ_RHHT01000017.1"/>
</dbReference>
<proteinExistence type="predicted"/>
<comment type="caution">
    <text evidence="2">The sequence shown here is derived from an EMBL/GenBank/DDBJ whole genome shotgun (WGS) entry which is preliminary data.</text>
</comment>
<keyword evidence="1" id="KW-0812">Transmembrane</keyword>
<feature type="transmembrane region" description="Helical" evidence="1">
    <location>
        <begin position="47"/>
        <end position="72"/>
    </location>
</feature>
<accession>A0A3M8CVX9</accession>
<name>A0A3M8CVX9_9BACL</name>
<dbReference type="EMBL" id="RHHT01000017">
    <property type="protein sequence ID" value="RNB79778.1"/>
    <property type="molecule type" value="Genomic_DNA"/>
</dbReference>
<gene>
    <name evidence="2" type="ORF">EDM58_09360</name>
</gene>
<feature type="transmembrane region" description="Helical" evidence="1">
    <location>
        <begin position="159"/>
        <end position="183"/>
    </location>
</feature>
<sequence length="211" mass="24474">MQDRADSWGKYLFVFLIVGLASSTVSFLLSLVEAWDEEFYLDFILRIDILVGVFTMISAVITTILFLGWIFLVHKEYNEISANYPITPGGALCRILIPFYNIFGLWTVYSNMSRFLIQLDASTVRHAVRLRTFIPFYYFSHMIYSFLNRKLLMDEEYSISLLLWTTGFEVLVSLFYLVMFVAVTSGLKAVREYQQQQRALVEEGEAIPEVT</sequence>
<evidence type="ECO:0008006" key="4">
    <source>
        <dbReference type="Google" id="ProtNLM"/>
    </source>
</evidence>
<evidence type="ECO:0000313" key="3">
    <source>
        <dbReference type="Proteomes" id="UP000281915"/>
    </source>
</evidence>
<dbReference type="AlphaFoldDB" id="A0A3M8CVX9"/>
<evidence type="ECO:0000256" key="1">
    <source>
        <dbReference type="SAM" id="Phobius"/>
    </source>
</evidence>
<organism evidence="2 3">
    <name type="scientific">Brevibacillus panacihumi</name>
    <dbReference type="NCBI Taxonomy" id="497735"/>
    <lineage>
        <taxon>Bacteria</taxon>
        <taxon>Bacillati</taxon>
        <taxon>Bacillota</taxon>
        <taxon>Bacilli</taxon>
        <taxon>Bacillales</taxon>
        <taxon>Paenibacillaceae</taxon>
        <taxon>Brevibacillus</taxon>
    </lineage>
</organism>
<feature type="transmembrane region" description="Helical" evidence="1">
    <location>
        <begin position="12"/>
        <end position="35"/>
    </location>
</feature>
<protein>
    <recommendedName>
        <fullName evidence="4">DUF4328 domain-containing protein</fullName>
    </recommendedName>
</protein>
<keyword evidence="1" id="KW-0472">Membrane</keyword>
<feature type="transmembrane region" description="Helical" evidence="1">
    <location>
        <begin position="84"/>
        <end position="109"/>
    </location>
</feature>
<reference evidence="2 3" key="1">
    <citation type="submission" date="2018-10" db="EMBL/GenBank/DDBJ databases">
        <title>Phylogenomics of Brevibacillus.</title>
        <authorList>
            <person name="Dunlap C."/>
        </authorList>
    </citation>
    <scope>NUCLEOTIDE SEQUENCE [LARGE SCALE GENOMIC DNA]</scope>
    <source>
        <strain evidence="2 3">JCM 15085</strain>
    </source>
</reference>
<keyword evidence="1" id="KW-1133">Transmembrane helix</keyword>
<feature type="transmembrane region" description="Helical" evidence="1">
    <location>
        <begin position="130"/>
        <end position="147"/>
    </location>
</feature>
<evidence type="ECO:0000313" key="2">
    <source>
        <dbReference type="EMBL" id="RNB79778.1"/>
    </source>
</evidence>
<dbReference type="Proteomes" id="UP000281915">
    <property type="component" value="Unassembled WGS sequence"/>
</dbReference>